<dbReference type="SUPFAM" id="SSF52540">
    <property type="entry name" value="P-loop containing nucleoside triphosphate hydrolases"/>
    <property type="match status" value="1"/>
</dbReference>
<evidence type="ECO:0000256" key="3">
    <source>
        <dbReference type="ARBA" id="ARBA00022741"/>
    </source>
</evidence>
<comment type="caution">
    <text evidence="8">The sequence shown here is derived from an EMBL/GenBank/DDBJ whole genome shotgun (WGS) entry which is preliminary data.</text>
</comment>
<dbReference type="EMBL" id="JAERRB010000004">
    <property type="protein sequence ID" value="MBL0742336.1"/>
    <property type="molecule type" value="Genomic_DNA"/>
</dbReference>
<keyword evidence="1 7" id="KW-0028">Amino-acid biosynthesis</keyword>
<name>A0ABS1KSA7_9BACT</name>
<feature type="binding site" evidence="7">
    <location>
        <position position="117"/>
    </location>
    <ligand>
        <name>ATP</name>
        <dbReference type="ChEBI" id="CHEBI:30616"/>
    </ligand>
</feature>
<comment type="function">
    <text evidence="7">Catalyzes the specific phosphorylation of the 3-hydroxyl group of shikimic acid using ATP as a cosubstrate.</text>
</comment>
<comment type="caution">
    <text evidence="7">Lacks conserved residue(s) required for the propagation of feature annotation.</text>
</comment>
<feature type="binding site" evidence="7">
    <location>
        <position position="56"/>
    </location>
    <ligand>
        <name>substrate</name>
    </ligand>
</feature>
<keyword evidence="6 7" id="KW-0057">Aromatic amino acid biosynthesis</keyword>
<organism evidence="8 9">
    <name type="scientific">Chryseolinea lacunae</name>
    <dbReference type="NCBI Taxonomy" id="2801331"/>
    <lineage>
        <taxon>Bacteria</taxon>
        <taxon>Pseudomonadati</taxon>
        <taxon>Bacteroidota</taxon>
        <taxon>Cytophagia</taxon>
        <taxon>Cytophagales</taxon>
        <taxon>Fulvivirgaceae</taxon>
        <taxon>Chryseolinea</taxon>
    </lineage>
</organism>
<dbReference type="GO" id="GO:0016301">
    <property type="term" value="F:kinase activity"/>
    <property type="evidence" value="ECO:0007669"/>
    <property type="project" value="UniProtKB-KW"/>
</dbReference>
<dbReference type="PANTHER" id="PTHR21087:SF16">
    <property type="entry name" value="SHIKIMATE KINASE 1, CHLOROPLASTIC"/>
    <property type="match status" value="1"/>
</dbReference>
<dbReference type="Proteomes" id="UP000613030">
    <property type="component" value="Unassembled WGS sequence"/>
</dbReference>
<dbReference type="InterPro" id="IPR027417">
    <property type="entry name" value="P-loop_NTPase"/>
</dbReference>
<evidence type="ECO:0000256" key="5">
    <source>
        <dbReference type="ARBA" id="ARBA00022840"/>
    </source>
</evidence>
<evidence type="ECO:0000313" key="9">
    <source>
        <dbReference type="Proteomes" id="UP000613030"/>
    </source>
</evidence>
<sequence>MKIYLIGMPGSGKTTLGRQLAEELMLLFVDLDKEIEKREGKSVPQIFSEDGEDHFRQVESALLHEWSASARGFVMATGGGAPCFYNGMDTILKSGFSIFLDVPVPELLARLDRKIDRPLLQATDTKEKEEKITTLSHIRRPIYTRANATLQNATVDALLQAIHFRS</sequence>
<accession>A0ABS1KSA7</accession>
<comment type="pathway">
    <text evidence="7">Metabolic intermediate biosynthesis; chorismate biosynthesis; chorismate from D-erythrose 4-phosphate and phosphoenolpyruvate: step 5/7.</text>
</comment>
<keyword evidence="7" id="KW-0479">Metal-binding</keyword>
<feature type="binding site" evidence="7">
    <location>
        <position position="79"/>
    </location>
    <ligand>
        <name>substrate</name>
    </ligand>
</feature>
<keyword evidence="5 7" id="KW-0067">ATP-binding</keyword>
<dbReference type="PRINTS" id="PR01100">
    <property type="entry name" value="SHIKIMTKNASE"/>
</dbReference>
<dbReference type="HAMAP" id="MF_00109">
    <property type="entry name" value="Shikimate_kinase"/>
    <property type="match status" value="1"/>
</dbReference>
<evidence type="ECO:0000256" key="6">
    <source>
        <dbReference type="ARBA" id="ARBA00023141"/>
    </source>
</evidence>
<feature type="binding site" evidence="7">
    <location>
        <position position="139"/>
    </location>
    <ligand>
        <name>substrate</name>
    </ligand>
</feature>
<dbReference type="Pfam" id="PF01202">
    <property type="entry name" value="SKI"/>
    <property type="match status" value="1"/>
</dbReference>
<dbReference type="RefSeq" id="WP_202010468.1">
    <property type="nucleotide sequence ID" value="NZ_JAERRB010000004.1"/>
</dbReference>
<evidence type="ECO:0000256" key="7">
    <source>
        <dbReference type="HAMAP-Rule" id="MF_00109"/>
    </source>
</evidence>
<comment type="cofactor">
    <cofactor evidence="7">
        <name>Mg(2+)</name>
        <dbReference type="ChEBI" id="CHEBI:18420"/>
    </cofactor>
    <text evidence="7">Binds 1 Mg(2+) ion per subunit.</text>
</comment>
<dbReference type="EC" id="2.7.1.71" evidence="7"/>
<gene>
    <name evidence="7" type="primary">aroK</name>
    <name evidence="8" type="ORF">JI741_13990</name>
</gene>
<comment type="similarity">
    <text evidence="7">Belongs to the shikimate kinase family.</text>
</comment>
<comment type="catalytic activity">
    <reaction evidence="7">
        <text>shikimate + ATP = 3-phosphoshikimate + ADP + H(+)</text>
        <dbReference type="Rhea" id="RHEA:13121"/>
        <dbReference type="ChEBI" id="CHEBI:15378"/>
        <dbReference type="ChEBI" id="CHEBI:30616"/>
        <dbReference type="ChEBI" id="CHEBI:36208"/>
        <dbReference type="ChEBI" id="CHEBI:145989"/>
        <dbReference type="ChEBI" id="CHEBI:456216"/>
        <dbReference type="EC" id="2.7.1.71"/>
    </reaction>
</comment>
<evidence type="ECO:0000256" key="4">
    <source>
        <dbReference type="ARBA" id="ARBA00022777"/>
    </source>
</evidence>
<dbReference type="PANTHER" id="PTHR21087">
    <property type="entry name" value="SHIKIMATE KINASE"/>
    <property type="match status" value="1"/>
</dbReference>
<dbReference type="CDD" id="cd00464">
    <property type="entry name" value="SK"/>
    <property type="match status" value="1"/>
</dbReference>
<keyword evidence="7" id="KW-0963">Cytoplasm</keyword>
<keyword evidence="7" id="KW-0460">Magnesium</keyword>
<keyword evidence="2 7" id="KW-0808">Transferase</keyword>
<feature type="binding site" evidence="7">
    <location>
        <position position="14"/>
    </location>
    <ligand>
        <name>Mg(2+)</name>
        <dbReference type="ChEBI" id="CHEBI:18420"/>
    </ligand>
</feature>
<proteinExistence type="inferred from homology"/>
<comment type="subunit">
    <text evidence="7">Monomer.</text>
</comment>
<dbReference type="Gene3D" id="3.40.50.300">
    <property type="entry name" value="P-loop containing nucleotide triphosphate hydrolases"/>
    <property type="match status" value="1"/>
</dbReference>
<keyword evidence="9" id="KW-1185">Reference proteome</keyword>
<keyword evidence="3 7" id="KW-0547">Nucleotide-binding</keyword>
<dbReference type="InterPro" id="IPR031322">
    <property type="entry name" value="Shikimate/glucono_kinase"/>
</dbReference>
<protein>
    <recommendedName>
        <fullName evidence="7">Shikimate kinase</fullName>
        <shortName evidence="7">SK</shortName>
        <ecNumber evidence="7">2.7.1.71</ecNumber>
    </recommendedName>
</protein>
<reference evidence="8 9" key="1">
    <citation type="submission" date="2021-01" db="EMBL/GenBank/DDBJ databases">
        <title>Chryseolinea sp. Jin1 Genome sequencing and assembly.</title>
        <authorList>
            <person name="Kim I."/>
        </authorList>
    </citation>
    <scope>NUCLEOTIDE SEQUENCE [LARGE SCALE GENOMIC DNA]</scope>
    <source>
        <strain evidence="8 9">Jin1</strain>
    </source>
</reference>
<evidence type="ECO:0000256" key="1">
    <source>
        <dbReference type="ARBA" id="ARBA00022605"/>
    </source>
</evidence>
<evidence type="ECO:0000313" key="8">
    <source>
        <dbReference type="EMBL" id="MBL0742336.1"/>
    </source>
</evidence>
<evidence type="ECO:0000256" key="2">
    <source>
        <dbReference type="ARBA" id="ARBA00022679"/>
    </source>
</evidence>
<keyword evidence="4 7" id="KW-0418">Kinase</keyword>
<dbReference type="InterPro" id="IPR000623">
    <property type="entry name" value="Shikimate_kinase/TSH1"/>
</dbReference>
<comment type="subcellular location">
    <subcellularLocation>
        <location evidence="7">Cytoplasm</location>
    </subcellularLocation>
</comment>
<feature type="binding site" evidence="7">
    <location>
        <position position="32"/>
    </location>
    <ligand>
        <name>substrate</name>
    </ligand>
</feature>
<feature type="binding site" evidence="7">
    <location>
        <begin position="10"/>
        <end position="15"/>
    </location>
    <ligand>
        <name>ATP</name>
        <dbReference type="ChEBI" id="CHEBI:30616"/>
    </ligand>
</feature>